<dbReference type="Pfam" id="PF01636">
    <property type="entry name" value="APH"/>
    <property type="match status" value="1"/>
</dbReference>
<evidence type="ECO:0000259" key="1">
    <source>
        <dbReference type="Pfam" id="PF01636"/>
    </source>
</evidence>
<dbReference type="EMBL" id="FOPC01000017">
    <property type="protein sequence ID" value="SFH10043.1"/>
    <property type="molecule type" value="Genomic_DNA"/>
</dbReference>
<proteinExistence type="predicted"/>
<dbReference type="Gene3D" id="3.90.1200.10">
    <property type="match status" value="1"/>
</dbReference>
<dbReference type="InterPro" id="IPR011009">
    <property type="entry name" value="Kinase-like_dom_sf"/>
</dbReference>
<evidence type="ECO:0000313" key="2">
    <source>
        <dbReference type="EMBL" id="SFH10043.1"/>
    </source>
</evidence>
<dbReference type="GO" id="GO:0004672">
    <property type="term" value="F:protein kinase activity"/>
    <property type="evidence" value="ECO:0007669"/>
    <property type="project" value="InterPro"/>
</dbReference>
<sequence>MNTELPIEPLKSRLKEQLDWDPDHIEIKPLSGGYSNLTFLLISGQQKLALRRPPHGYKISTAHDMVREYKVLQSLEKAAYSKSPKPIYLDENEAIVGAPFFIMEFIEGKILRPQSSLAKELKPAQFQSLSIQFLDSLLELHQLDLQQSGLIKLGKPEGYVERQVSGWSNRYKNAKTQPIGEMEKTSDWLLKNLPKSSATAFIHNDYKYDNLVLQTDPSLQIKSVLDWEMATVGDPLMDLGTSLAYWAEADDPAILKQFNASYLPGNLSRSEIIAYYEKTSGFSTENMLFYYVFGLFKVGVIAQQIFKRFQLGQAKDPRFAALIEVVKAAGKLAESSIQSEKI</sequence>
<dbReference type="SUPFAM" id="SSF56112">
    <property type="entry name" value="Protein kinase-like (PK-like)"/>
    <property type="match status" value="1"/>
</dbReference>
<evidence type="ECO:0000313" key="3">
    <source>
        <dbReference type="Proteomes" id="UP000199642"/>
    </source>
</evidence>
<dbReference type="InterPro" id="IPR052898">
    <property type="entry name" value="ACAD10-like"/>
</dbReference>
<protein>
    <submittedName>
        <fullName evidence="2">Predicted kinase, aminoglycoside phosphotransferase (APT) family</fullName>
    </submittedName>
</protein>
<dbReference type="Proteomes" id="UP000199642">
    <property type="component" value="Unassembled WGS sequence"/>
</dbReference>
<dbReference type="Gene3D" id="3.30.200.20">
    <property type="entry name" value="Phosphorylase Kinase, domain 1"/>
    <property type="match status" value="1"/>
</dbReference>
<dbReference type="PANTHER" id="PTHR47829">
    <property type="entry name" value="HYDROLASE, PUTATIVE (AFU_ORTHOLOGUE AFUA_1G12880)-RELATED"/>
    <property type="match status" value="1"/>
</dbReference>
<dbReference type="PANTHER" id="PTHR47829:SF1">
    <property type="entry name" value="HAD FAMILY PHOSPHATASE"/>
    <property type="match status" value="1"/>
</dbReference>
<organism evidence="2 3">
    <name type="scientific">Algoriphagus hitonicola</name>
    <dbReference type="NCBI Taxonomy" id="435880"/>
    <lineage>
        <taxon>Bacteria</taxon>
        <taxon>Pseudomonadati</taxon>
        <taxon>Bacteroidota</taxon>
        <taxon>Cytophagia</taxon>
        <taxon>Cytophagales</taxon>
        <taxon>Cyclobacteriaceae</taxon>
        <taxon>Algoriphagus</taxon>
    </lineage>
</organism>
<dbReference type="InterPro" id="IPR041726">
    <property type="entry name" value="ACAD10_11_N"/>
</dbReference>
<keyword evidence="2" id="KW-0418">Kinase</keyword>
<name>A0A1I2X948_9BACT</name>
<accession>A0A1I2X948</accession>
<dbReference type="CDD" id="cd05154">
    <property type="entry name" value="ACAD10_11_N-like"/>
    <property type="match status" value="1"/>
</dbReference>
<dbReference type="RefSeq" id="WP_092794082.1">
    <property type="nucleotide sequence ID" value="NZ_FOPC01000017.1"/>
</dbReference>
<reference evidence="3" key="1">
    <citation type="submission" date="2016-10" db="EMBL/GenBank/DDBJ databases">
        <authorList>
            <person name="Varghese N."/>
            <person name="Submissions S."/>
        </authorList>
    </citation>
    <scope>NUCLEOTIDE SEQUENCE [LARGE SCALE GENOMIC DNA]</scope>
    <source>
        <strain evidence="3">DSM 19315</strain>
    </source>
</reference>
<gene>
    <name evidence="2" type="ORF">SAMN04487988_11724</name>
</gene>
<dbReference type="PROSITE" id="PS00108">
    <property type="entry name" value="PROTEIN_KINASE_ST"/>
    <property type="match status" value="1"/>
</dbReference>
<dbReference type="STRING" id="435880.SAMN04487988_11724"/>
<dbReference type="InterPro" id="IPR008271">
    <property type="entry name" value="Ser/Thr_kinase_AS"/>
</dbReference>
<keyword evidence="2" id="KW-0808">Transferase</keyword>
<dbReference type="InterPro" id="IPR002575">
    <property type="entry name" value="Aminoglycoside_PTrfase"/>
</dbReference>
<keyword evidence="3" id="KW-1185">Reference proteome</keyword>
<dbReference type="AlphaFoldDB" id="A0A1I2X948"/>
<feature type="domain" description="Aminoglycoside phosphotransferase" evidence="1">
    <location>
        <begin position="26"/>
        <end position="265"/>
    </location>
</feature>
<dbReference type="OrthoDB" id="3806873at2"/>